<name>A0A2N3HN11_9FLAO</name>
<evidence type="ECO:0000256" key="1">
    <source>
        <dbReference type="ARBA" id="ARBA00022676"/>
    </source>
</evidence>
<dbReference type="Pfam" id="PF00535">
    <property type="entry name" value="Glycos_transf_2"/>
    <property type="match status" value="1"/>
</dbReference>
<evidence type="ECO:0000259" key="3">
    <source>
        <dbReference type="Pfam" id="PF00535"/>
    </source>
</evidence>
<dbReference type="Gene3D" id="3.90.550.10">
    <property type="entry name" value="Spore Coat Polysaccharide Biosynthesis Protein SpsA, Chain A"/>
    <property type="match status" value="1"/>
</dbReference>
<dbReference type="SUPFAM" id="SSF53448">
    <property type="entry name" value="Nucleotide-diphospho-sugar transferases"/>
    <property type="match status" value="1"/>
</dbReference>
<organism evidence="4 5">
    <name type="scientific">Confluentibacter flavum</name>
    <dbReference type="NCBI Taxonomy" id="1909700"/>
    <lineage>
        <taxon>Bacteria</taxon>
        <taxon>Pseudomonadati</taxon>
        <taxon>Bacteroidota</taxon>
        <taxon>Flavobacteriia</taxon>
        <taxon>Flavobacteriales</taxon>
        <taxon>Flavobacteriaceae</taxon>
        <taxon>Confluentibacter</taxon>
    </lineage>
</organism>
<dbReference type="AlphaFoldDB" id="A0A2N3HN11"/>
<dbReference type="EMBL" id="PJEO01000014">
    <property type="protein sequence ID" value="PKQ46350.1"/>
    <property type="molecule type" value="Genomic_DNA"/>
</dbReference>
<keyword evidence="2" id="KW-0808">Transferase</keyword>
<reference evidence="4 5" key="1">
    <citation type="submission" date="2017-12" db="EMBL/GenBank/DDBJ databases">
        <title>Confluentibacter flavum sp. nov., isolated from the saline lake.</title>
        <authorList>
            <person name="Yu L."/>
        </authorList>
    </citation>
    <scope>NUCLEOTIDE SEQUENCE [LARGE SCALE GENOMIC DNA]</scope>
    <source>
        <strain evidence="4 5">3B</strain>
    </source>
</reference>
<keyword evidence="1" id="KW-0328">Glycosyltransferase</keyword>
<dbReference type="RefSeq" id="WP_106658627.1">
    <property type="nucleotide sequence ID" value="NZ_PJEO01000014.1"/>
</dbReference>
<evidence type="ECO:0000313" key="5">
    <source>
        <dbReference type="Proteomes" id="UP000233435"/>
    </source>
</evidence>
<evidence type="ECO:0000313" key="4">
    <source>
        <dbReference type="EMBL" id="PKQ46350.1"/>
    </source>
</evidence>
<accession>A0A2N3HN11</accession>
<dbReference type="PANTHER" id="PTHR22916">
    <property type="entry name" value="GLYCOSYLTRANSFERASE"/>
    <property type="match status" value="1"/>
</dbReference>
<comment type="caution">
    <text evidence="4">The sequence shown here is derived from an EMBL/GenBank/DDBJ whole genome shotgun (WGS) entry which is preliminary data.</text>
</comment>
<keyword evidence="5" id="KW-1185">Reference proteome</keyword>
<dbReference type="Proteomes" id="UP000233435">
    <property type="component" value="Unassembled WGS sequence"/>
</dbReference>
<dbReference type="PANTHER" id="PTHR22916:SF51">
    <property type="entry name" value="GLYCOSYLTRANSFERASE EPSH-RELATED"/>
    <property type="match status" value="1"/>
</dbReference>
<dbReference type="InterPro" id="IPR001173">
    <property type="entry name" value="Glyco_trans_2-like"/>
</dbReference>
<dbReference type="CDD" id="cd00761">
    <property type="entry name" value="Glyco_tranf_GTA_type"/>
    <property type="match status" value="1"/>
</dbReference>
<sequence>MKHDEPLVSIIITFYNEEKLLARCLESVKNQIYKNLEVVLINDGSTDNSLQIAEKFEPYFENIKIFTIKNSGLSEARNHGLSAIKGEYVTFLDADDELEKEMISICIDKIIKEKSDLVLCRFSVINKNGDVEFVSGWKDNLKDIKRTSELIPQMFSYGISETVWGKIYKSDIAKRIKFVKGIWFEDTPYLFEYLFLASNAYLIKESLLKIHKRDTSITRRVLEEKRILDYQRVFELELSTLKKYQGKSKLKNKIAKHYLDVIVSNYLFQVIDKDYIINLNHVRKIFYDTLMTFKKVLKDENISLSIKDKLQLQLLEIHRFLGWDLSNQIFKFLKQKRIQAINKLR</sequence>
<feature type="domain" description="Glycosyltransferase 2-like" evidence="3">
    <location>
        <begin position="9"/>
        <end position="132"/>
    </location>
</feature>
<proteinExistence type="predicted"/>
<evidence type="ECO:0000256" key="2">
    <source>
        <dbReference type="ARBA" id="ARBA00022679"/>
    </source>
</evidence>
<dbReference type="InterPro" id="IPR029044">
    <property type="entry name" value="Nucleotide-diphossugar_trans"/>
</dbReference>
<dbReference type="GO" id="GO:0016758">
    <property type="term" value="F:hexosyltransferase activity"/>
    <property type="evidence" value="ECO:0007669"/>
    <property type="project" value="UniProtKB-ARBA"/>
</dbReference>
<gene>
    <name evidence="4" type="ORF">CSW08_04095</name>
</gene>
<protein>
    <recommendedName>
        <fullName evidence="3">Glycosyltransferase 2-like domain-containing protein</fullName>
    </recommendedName>
</protein>
<dbReference type="OrthoDB" id="597270at2"/>